<gene>
    <name evidence="2" type="ORF">Hsar01_01810</name>
</gene>
<evidence type="ECO:0008006" key="4">
    <source>
        <dbReference type="Google" id="ProtNLM"/>
    </source>
</evidence>
<dbReference type="InterPro" id="IPR013406">
    <property type="entry name" value="CHP02574_addiction_mod"/>
</dbReference>
<reference evidence="2 3" key="1">
    <citation type="submission" date="2024-02" db="EMBL/GenBank/DDBJ databases">
        <title>Haloferula sargassicola NBRC 104335.</title>
        <authorList>
            <person name="Ichikawa N."/>
            <person name="Katano-Makiyama Y."/>
            <person name="Hidaka K."/>
        </authorList>
    </citation>
    <scope>NUCLEOTIDE SEQUENCE [LARGE SCALE GENOMIC DNA]</scope>
    <source>
        <strain evidence="2 3">NBRC 104335</strain>
    </source>
</reference>
<accession>A0ABP9UPI4</accession>
<dbReference type="EMBL" id="BAABRI010000009">
    <property type="protein sequence ID" value="GAA5482587.1"/>
    <property type="molecule type" value="Genomic_DNA"/>
</dbReference>
<dbReference type="Proteomes" id="UP001476282">
    <property type="component" value="Unassembled WGS sequence"/>
</dbReference>
<evidence type="ECO:0000313" key="3">
    <source>
        <dbReference type="Proteomes" id="UP001476282"/>
    </source>
</evidence>
<dbReference type="Pfam" id="PF09720">
    <property type="entry name" value="Unstab_antitox"/>
    <property type="match status" value="1"/>
</dbReference>
<organism evidence="2 3">
    <name type="scientific">Haloferula sargassicola</name>
    <dbReference type="NCBI Taxonomy" id="490096"/>
    <lineage>
        <taxon>Bacteria</taxon>
        <taxon>Pseudomonadati</taxon>
        <taxon>Verrucomicrobiota</taxon>
        <taxon>Verrucomicrobiia</taxon>
        <taxon>Verrucomicrobiales</taxon>
        <taxon>Verrucomicrobiaceae</taxon>
        <taxon>Haloferula</taxon>
    </lineage>
</organism>
<feature type="region of interest" description="Disordered" evidence="1">
    <location>
        <begin position="37"/>
        <end position="58"/>
    </location>
</feature>
<keyword evidence="3" id="KW-1185">Reference proteome</keyword>
<proteinExistence type="predicted"/>
<comment type="caution">
    <text evidence="2">The sequence shown here is derived from an EMBL/GenBank/DDBJ whole genome shotgun (WGS) entry which is preliminary data.</text>
</comment>
<evidence type="ECO:0000313" key="2">
    <source>
        <dbReference type="EMBL" id="GAA5482587.1"/>
    </source>
</evidence>
<sequence length="70" mass="7856">MVNLAEVQKQADELTLEERNGLLAYLLDKIPDFPASADEEELDRREAEMDSGAVTPVAHDEFLAQVGRKR</sequence>
<name>A0ABP9UPI4_9BACT</name>
<protein>
    <recommendedName>
        <fullName evidence="4">Addiction module component</fullName>
    </recommendedName>
</protein>
<dbReference type="RefSeq" id="WP_353566727.1">
    <property type="nucleotide sequence ID" value="NZ_BAABRI010000009.1"/>
</dbReference>
<evidence type="ECO:0000256" key="1">
    <source>
        <dbReference type="SAM" id="MobiDB-lite"/>
    </source>
</evidence>